<keyword evidence="1" id="KW-1133">Transmembrane helix</keyword>
<evidence type="ECO:0000313" key="4">
    <source>
        <dbReference type="Proteomes" id="UP001189429"/>
    </source>
</evidence>
<comment type="caution">
    <text evidence="3">The sequence shown here is derived from an EMBL/GenBank/DDBJ whole genome shotgun (WGS) entry which is preliminary data.</text>
</comment>
<dbReference type="PANTHER" id="PTHR12197">
    <property type="entry name" value="HISTONE-LYSINE N-METHYLTRANSFERASE SMYD"/>
    <property type="match status" value="1"/>
</dbReference>
<evidence type="ECO:0000259" key="2">
    <source>
        <dbReference type="Pfam" id="PF00856"/>
    </source>
</evidence>
<keyword evidence="1" id="KW-0472">Membrane</keyword>
<dbReference type="Pfam" id="PF00856">
    <property type="entry name" value="SET"/>
    <property type="match status" value="1"/>
</dbReference>
<sequence length="285" mass="30275">MAPCSSPRSSTAAFGAEERAWAEALGGPRGCFGSALGPPWQRLRRRPLALSALQGGGPATRAEPTSSLGAPTVYAFLPLAVPPDIWDVNGLHYCDDAAVQTNRVLHLGVCPALLSIFVGCAWARYFDSSYVRSVLGAAVLFFTMLGPVTARILYFGSQGIFLQASRLNHSCAPNAEWLIDGQRAPLGGPAWGLPGDEGAAQRAGVAASSLSLSLRAKRDVGAGEEITIDARRFAQARSGRGLRRVQQRLAGRASRLLEYGFWCSCELCAAAVGRAAEVDEQEEEE</sequence>
<name>A0ABN9SZF6_9DINO</name>
<proteinExistence type="predicted"/>
<dbReference type="PANTHER" id="PTHR12197:SF251">
    <property type="entry name" value="EG:BACR7C10.4 PROTEIN"/>
    <property type="match status" value="1"/>
</dbReference>
<dbReference type="Gene3D" id="2.170.270.10">
    <property type="entry name" value="SET domain"/>
    <property type="match status" value="1"/>
</dbReference>
<dbReference type="InterPro" id="IPR050869">
    <property type="entry name" value="H3K4_H4K5_MeTrfase"/>
</dbReference>
<evidence type="ECO:0000313" key="3">
    <source>
        <dbReference type="EMBL" id="CAK0838012.1"/>
    </source>
</evidence>
<evidence type="ECO:0000256" key="1">
    <source>
        <dbReference type="SAM" id="Phobius"/>
    </source>
</evidence>
<dbReference type="InterPro" id="IPR046341">
    <property type="entry name" value="SET_dom_sf"/>
</dbReference>
<keyword evidence="4" id="KW-1185">Reference proteome</keyword>
<dbReference type="CDD" id="cd20071">
    <property type="entry name" value="SET_SMYD"/>
    <property type="match status" value="1"/>
</dbReference>
<dbReference type="Proteomes" id="UP001189429">
    <property type="component" value="Unassembled WGS sequence"/>
</dbReference>
<feature type="transmembrane region" description="Helical" evidence="1">
    <location>
        <begin position="104"/>
        <end position="125"/>
    </location>
</feature>
<dbReference type="SUPFAM" id="SSF82199">
    <property type="entry name" value="SET domain"/>
    <property type="match status" value="1"/>
</dbReference>
<organism evidence="3 4">
    <name type="scientific">Prorocentrum cordatum</name>
    <dbReference type="NCBI Taxonomy" id="2364126"/>
    <lineage>
        <taxon>Eukaryota</taxon>
        <taxon>Sar</taxon>
        <taxon>Alveolata</taxon>
        <taxon>Dinophyceae</taxon>
        <taxon>Prorocentrales</taxon>
        <taxon>Prorocentraceae</taxon>
        <taxon>Prorocentrum</taxon>
    </lineage>
</organism>
<gene>
    <name evidence="3" type="ORF">PCOR1329_LOCUS34052</name>
</gene>
<feature type="transmembrane region" description="Helical" evidence="1">
    <location>
        <begin position="131"/>
        <end position="154"/>
    </location>
</feature>
<dbReference type="EMBL" id="CAUYUJ010014191">
    <property type="protein sequence ID" value="CAK0838012.1"/>
    <property type="molecule type" value="Genomic_DNA"/>
</dbReference>
<keyword evidence="1" id="KW-0812">Transmembrane</keyword>
<dbReference type="InterPro" id="IPR001214">
    <property type="entry name" value="SET_dom"/>
</dbReference>
<protein>
    <recommendedName>
        <fullName evidence="2">SET domain-containing protein</fullName>
    </recommendedName>
</protein>
<feature type="domain" description="SET" evidence="2">
    <location>
        <begin position="164"/>
        <end position="229"/>
    </location>
</feature>
<reference evidence="3" key="1">
    <citation type="submission" date="2023-10" db="EMBL/GenBank/DDBJ databases">
        <authorList>
            <person name="Chen Y."/>
            <person name="Shah S."/>
            <person name="Dougan E. K."/>
            <person name="Thang M."/>
            <person name="Chan C."/>
        </authorList>
    </citation>
    <scope>NUCLEOTIDE SEQUENCE [LARGE SCALE GENOMIC DNA]</scope>
</reference>
<accession>A0ABN9SZF6</accession>